<dbReference type="SFLD" id="SFLDG01200">
    <property type="entry name" value="SUF1.1"/>
    <property type="match status" value="1"/>
</dbReference>
<evidence type="ECO:0000259" key="2">
    <source>
        <dbReference type="Pfam" id="PF17171"/>
    </source>
</evidence>
<dbReference type="SFLD" id="SFLDS00019">
    <property type="entry name" value="Glutathione_Transferase_(cytos"/>
    <property type="match status" value="1"/>
</dbReference>
<evidence type="ECO:0000313" key="4">
    <source>
        <dbReference type="EMBL" id="VDN53226.1"/>
    </source>
</evidence>
<evidence type="ECO:0000313" key="6">
    <source>
        <dbReference type="Proteomes" id="UP000274756"/>
    </source>
</evidence>
<feature type="domain" description="Thioredoxin-like fold" evidence="3">
    <location>
        <begin position="32"/>
        <end position="124"/>
    </location>
</feature>
<protein>
    <submittedName>
        <fullName evidence="7">Thioredoxin-like_fold domain-containing protein</fullName>
    </submittedName>
</protein>
<proteinExistence type="inferred from homology"/>
<dbReference type="WBParaSite" id="DME_0000951301-mRNA-1">
    <property type="protein sequence ID" value="DME_0000951301-mRNA-1"/>
    <property type="gene ID" value="DME_0000951301"/>
</dbReference>
<feature type="domain" description="Metaxin glutathione S-transferase" evidence="2">
    <location>
        <begin position="181"/>
        <end position="246"/>
    </location>
</feature>
<evidence type="ECO:0000313" key="7">
    <source>
        <dbReference type="WBParaSite" id="DME_0000951301-mRNA-1"/>
    </source>
</evidence>
<dbReference type="GO" id="GO:0005737">
    <property type="term" value="C:cytoplasm"/>
    <property type="evidence" value="ECO:0007669"/>
    <property type="project" value="TreeGrafter"/>
</dbReference>
<dbReference type="OrthoDB" id="5809458at2759"/>
<dbReference type="PANTHER" id="PTHR12289">
    <property type="entry name" value="METAXIN RELATED"/>
    <property type="match status" value="1"/>
</dbReference>
<dbReference type="AlphaFoldDB" id="A0A0N4UNN0"/>
<dbReference type="InterPro" id="IPR026928">
    <property type="entry name" value="FAX/IsoI-like"/>
</dbReference>
<dbReference type="InterPro" id="IPR036249">
    <property type="entry name" value="Thioredoxin-like_sf"/>
</dbReference>
<dbReference type="Proteomes" id="UP000274756">
    <property type="component" value="Unassembled WGS sequence"/>
</dbReference>
<evidence type="ECO:0000259" key="3">
    <source>
        <dbReference type="Pfam" id="PF17172"/>
    </source>
</evidence>
<dbReference type="InterPro" id="IPR036282">
    <property type="entry name" value="Glutathione-S-Trfase_C_sf"/>
</dbReference>
<dbReference type="Gene3D" id="1.20.1050.10">
    <property type="match status" value="1"/>
</dbReference>
<dbReference type="Pfam" id="PF17172">
    <property type="entry name" value="GST_N_4"/>
    <property type="match status" value="1"/>
</dbReference>
<dbReference type="CDD" id="cd03193">
    <property type="entry name" value="GST_C_Metaxin"/>
    <property type="match status" value="1"/>
</dbReference>
<evidence type="ECO:0000313" key="5">
    <source>
        <dbReference type="Proteomes" id="UP000038040"/>
    </source>
</evidence>
<comment type="similarity">
    <text evidence="1">Belongs to the FAX family.</text>
</comment>
<sequence>MPAPPLLKRDWQNDRIYLVQFPRAGCIPSVSPFALKLETWLRITGLPYSNINNDFTKMSIKKQIPFIELNGRQIPDSNFCIEHLSELFKVDIDANLIAEEVAQARAFTVLLEESLRWVVVYNRAKNIKFFATVDGFIRHFTGIKKVVFRDIIMDQFKKKIWRKCYEQGIGRYTPAEVEKIAQKDLIALSTFLRDKHFFFGAKPTTLDATAFGHLTQIYYTPLGATPELKKFMDEKTPNLVEFICRMKTNYWSDWDELLKTLSLKAAN</sequence>
<evidence type="ECO:0000256" key="1">
    <source>
        <dbReference type="ARBA" id="ARBA00006475"/>
    </source>
</evidence>
<accession>A0A0N4UNN0</accession>
<gene>
    <name evidence="4" type="ORF">DME_LOCUS3199</name>
</gene>
<dbReference type="SFLD" id="SFLDG01180">
    <property type="entry name" value="SUF1"/>
    <property type="match status" value="1"/>
</dbReference>
<dbReference type="EMBL" id="UYYG01000112">
    <property type="protein sequence ID" value="VDN53226.1"/>
    <property type="molecule type" value="Genomic_DNA"/>
</dbReference>
<reference evidence="4 6" key="2">
    <citation type="submission" date="2018-11" db="EMBL/GenBank/DDBJ databases">
        <authorList>
            <consortium name="Pathogen Informatics"/>
        </authorList>
    </citation>
    <scope>NUCLEOTIDE SEQUENCE [LARGE SCALE GENOMIC DNA]</scope>
</reference>
<dbReference type="CDD" id="cd03080">
    <property type="entry name" value="GST_N_Metaxin_like"/>
    <property type="match status" value="1"/>
</dbReference>
<keyword evidence="6" id="KW-1185">Reference proteome</keyword>
<reference evidence="7" key="1">
    <citation type="submission" date="2016-04" db="UniProtKB">
        <authorList>
            <consortium name="WormBaseParasite"/>
        </authorList>
    </citation>
    <scope>IDENTIFICATION</scope>
</reference>
<dbReference type="Pfam" id="PF17171">
    <property type="entry name" value="GST_C_6"/>
    <property type="match status" value="1"/>
</dbReference>
<dbReference type="Proteomes" id="UP000038040">
    <property type="component" value="Unplaced"/>
</dbReference>
<dbReference type="PANTHER" id="PTHR12289:SF72">
    <property type="entry name" value="GST N-TERMINAL DOMAIN-CONTAINING PROTEIN"/>
    <property type="match status" value="1"/>
</dbReference>
<dbReference type="InterPro" id="IPR012336">
    <property type="entry name" value="Thioredoxin-like_fold"/>
</dbReference>
<dbReference type="SUPFAM" id="SSF47616">
    <property type="entry name" value="GST C-terminal domain-like"/>
    <property type="match status" value="1"/>
</dbReference>
<dbReference type="InterPro" id="IPR033468">
    <property type="entry name" value="Metaxin_GST"/>
</dbReference>
<dbReference type="InterPro" id="IPR050931">
    <property type="entry name" value="Mito_Protein_Transport_Metaxin"/>
</dbReference>
<dbReference type="SUPFAM" id="SSF52833">
    <property type="entry name" value="Thioredoxin-like"/>
    <property type="match status" value="1"/>
</dbReference>
<name>A0A0N4UNN0_DRAME</name>
<dbReference type="InterPro" id="IPR040079">
    <property type="entry name" value="Glutathione_S-Trfase"/>
</dbReference>
<organism evidence="5 7">
    <name type="scientific">Dracunculus medinensis</name>
    <name type="common">Guinea worm</name>
    <dbReference type="NCBI Taxonomy" id="318479"/>
    <lineage>
        <taxon>Eukaryota</taxon>
        <taxon>Metazoa</taxon>
        <taxon>Ecdysozoa</taxon>
        <taxon>Nematoda</taxon>
        <taxon>Chromadorea</taxon>
        <taxon>Rhabditida</taxon>
        <taxon>Spirurina</taxon>
        <taxon>Dracunculoidea</taxon>
        <taxon>Dracunculidae</taxon>
        <taxon>Dracunculus</taxon>
    </lineage>
</organism>